<gene>
    <name evidence="7" type="ORF">QBA37_22975</name>
</gene>
<dbReference type="InterPro" id="IPR044068">
    <property type="entry name" value="CB"/>
</dbReference>
<evidence type="ECO:0000313" key="7">
    <source>
        <dbReference type="EMBL" id="MEH0562075.1"/>
    </source>
</evidence>
<dbReference type="InterPro" id="IPR010998">
    <property type="entry name" value="Integrase_recombinase_N"/>
</dbReference>
<dbReference type="PROSITE" id="PS51900">
    <property type="entry name" value="CB"/>
    <property type="match status" value="1"/>
</dbReference>
<dbReference type="CDD" id="cd01189">
    <property type="entry name" value="INT_ICEBs1_C_like"/>
    <property type="match status" value="1"/>
</dbReference>
<dbReference type="InterPro" id="IPR013762">
    <property type="entry name" value="Integrase-like_cat_sf"/>
</dbReference>
<evidence type="ECO:0000256" key="3">
    <source>
        <dbReference type="ARBA" id="ARBA00023172"/>
    </source>
</evidence>
<evidence type="ECO:0000313" key="8">
    <source>
        <dbReference type="Proteomes" id="UP001382181"/>
    </source>
</evidence>
<dbReference type="InterPro" id="IPR058717">
    <property type="entry name" value="Phage_L5_Integrase_N"/>
</dbReference>
<protein>
    <submittedName>
        <fullName evidence="7">Site-specific integrase</fullName>
    </submittedName>
</protein>
<evidence type="ECO:0000256" key="1">
    <source>
        <dbReference type="ARBA" id="ARBA00008857"/>
    </source>
</evidence>
<accession>A0ABU8A6R0</accession>
<keyword evidence="2 4" id="KW-0238">DNA-binding</keyword>
<dbReference type="PANTHER" id="PTHR30349:SF64">
    <property type="entry name" value="PROPHAGE INTEGRASE INTD-RELATED"/>
    <property type="match status" value="1"/>
</dbReference>
<evidence type="ECO:0000256" key="2">
    <source>
        <dbReference type="ARBA" id="ARBA00023125"/>
    </source>
</evidence>
<keyword evidence="3" id="KW-0233">DNA recombination</keyword>
<sequence length="372" mass="41575">MANIQKRPNGKWRARYRDLDGKEHARHFDRKIDAQRWLDEVTTSVVTGQYVDPRSAKKPFKEYAEEWRASQPHRPSTAKAVAQHLRCYAYPVWEKRALGAIKPGDVQSWITSLTTTHKLAASTSRTVFNTVNAVFRAAVRDRMIPHNPCTDAKLPSVPRKKVVPLAVEQVRTLAEEIPGRYRGLVLLGACTGLRPGELFGLQLRHVDLLHATVSVEQQIQQTAKHGVYVCPPKTARSHRTVPLPRMAVDAMKAHLRDFPADGPESWIFTAPQGGPVVYTHFMDGSWRPACAKAGIPKGTGPHALRHHYASLLIKHGESVKTVSERLGHTNAAMTLNIYTHLWPDSEERTRAAIDKAYADRSAEAQPQVDEAA</sequence>
<dbReference type="EMBL" id="JARUMK010000001">
    <property type="protein sequence ID" value="MEH0562075.1"/>
    <property type="molecule type" value="Genomic_DNA"/>
</dbReference>
<dbReference type="Gene3D" id="1.10.150.130">
    <property type="match status" value="1"/>
</dbReference>
<dbReference type="InterPro" id="IPR053876">
    <property type="entry name" value="Phage_int_M"/>
</dbReference>
<comment type="caution">
    <text evidence="7">The sequence shown here is derived from an EMBL/GenBank/DDBJ whole genome shotgun (WGS) entry which is preliminary data.</text>
</comment>
<feature type="domain" description="Tyr recombinase" evidence="5">
    <location>
        <begin position="160"/>
        <end position="354"/>
    </location>
</feature>
<evidence type="ECO:0000259" key="6">
    <source>
        <dbReference type="PROSITE" id="PS51900"/>
    </source>
</evidence>
<dbReference type="PANTHER" id="PTHR30349">
    <property type="entry name" value="PHAGE INTEGRASE-RELATED"/>
    <property type="match status" value="1"/>
</dbReference>
<feature type="domain" description="Core-binding (CB)" evidence="6">
    <location>
        <begin position="58"/>
        <end position="139"/>
    </location>
</feature>
<dbReference type="SUPFAM" id="SSF56349">
    <property type="entry name" value="DNA breaking-rejoining enzymes"/>
    <property type="match status" value="1"/>
</dbReference>
<dbReference type="Gene3D" id="1.10.443.10">
    <property type="entry name" value="Intergrase catalytic core"/>
    <property type="match status" value="1"/>
</dbReference>
<proteinExistence type="inferred from homology"/>
<keyword evidence="8" id="KW-1185">Reference proteome</keyword>
<dbReference type="PROSITE" id="PS51898">
    <property type="entry name" value="TYR_RECOMBINASE"/>
    <property type="match status" value="1"/>
</dbReference>
<evidence type="ECO:0000259" key="5">
    <source>
        <dbReference type="PROSITE" id="PS51898"/>
    </source>
</evidence>
<dbReference type="Pfam" id="PF26003">
    <property type="entry name" value="Integrase_N_phage"/>
    <property type="match status" value="1"/>
</dbReference>
<name>A0ABU8A6R0_9ACTN</name>
<dbReference type="Proteomes" id="UP001382181">
    <property type="component" value="Unassembled WGS sequence"/>
</dbReference>
<dbReference type="InterPro" id="IPR050090">
    <property type="entry name" value="Tyrosine_recombinase_XerCD"/>
</dbReference>
<dbReference type="InterPro" id="IPR011010">
    <property type="entry name" value="DNA_brk_join_enz"/>
</dbReference>
<organism evidence="7 8">
    <name type="scientific">Streptomyces silvae</name>
    <dbReference type="NCBI Taxonomy" id="2803812"/>
    <lineage>
        <taxon>Bacteria</taxon>
        <taxon>Bacillati</taxon>
        <taxon>Actinomycetota</taxon>
        <taxon>Actinomycetes</taxon>
        <taxon>Kitasatosporales</taxon>
        <taxon>Streptomycetaceae</taxon>
        <taxon>Streptomyces</taxon>
    </lineage>
</organism>
<dbReference type="InterPro" id="IPR002104">
    <property type="entry name" value="Integrase_catalytic"/>
</dbReference>
<reference evidence="7 8" key="1">
    <citation type="submission" date="2023-04" db="EMBL/GenBank/DDBJ databases">
        <title>Genomic diversity of scab-causing Streptomyces spp. in the province of Quebec, Canada.</title>
        <authorList>
            <person name="Biessy A."/>
            <person name="Cadieux M."/>
            <person name="Ciotola M."/>
            <person name="Filion M."/>
        </authorList>
    </citation>
    <scope>NUCLEOTIDE SEQUENCE [LARGE SCALE GENOMIC DNA]</scope>
    <source>
        <strain evidence="7 8">B21-103</strain>
    </source>
</reference>
<dbReference type="RefSeq" id="WP_329420046.1">
    <property type="nucleotide sequence ID" value="NZ_JARUMK010000001.1"/>
</dbReference>
<evidence type="ECO:0000256" key="4">
    <source>
        <dbReference type="PROSITE-ProRule" id="PRU01248"/>
    </source>
</evidence>
<comment type="similarity">
    <text evidence="1">Belongs to the 'phage' integrase family.</text>
</comment>
<dbReference type="Pfam" id="PF00589">
    <property type="entry name" value="Phage_integrase"/>
    <property type="match status" value="1"/>
</dbReference>
<dbReference type="Pfam" id="PF22022">
    <property type="entry name" value="Phage_int_M"/>
    <property type="match status" value="1"/>
</dbReference>